<proteinExistence type="predicted"/>
<dbReference type="eggNOG" id="ENOG502SDNM">
    <property type="taxonomic scope" value="Eukaryota"/>
</dbReference>
<keyword evidence="2" id="KW-1185">Reference proteome</keyword>
<gene>
    <name evidence="1" type="ORF">H072_9224</name>
</gene>
<protein>
    <submittedName>
        <fullName evidence="1">Uncharacterized protein</fullName>
    </submittedName>
</protein>
<reference evidence="1 2" key="1">
    <citation type="journal article" date="2013" name="PLoS Genet.">
        <title>Genomic mechanisms accounting for the adaptation to parasitism in nematode-trapping fungi.</title>
        <authorList>
            <person name="Meerupati T."/>
            <person name="Andersson K.M."/>
            <person name="Friman E."/>
            <person name="Kumar D."/>
            <person name="Tunlid A."/>
            <person name="Ahren D."/>
        </authorList>
    </citation>
    <scope>NUCLEOTIDE SEQUENCE [LARGE SCALE GENOMIC DNA]</scope>
    <source>
        <strain evidence="1 2">CBS 200.50</strain>
    </source>
</reference>
<dbReference type="OMA" id="ITHNAYL"/>
<evidence type="ECO:0000313" key="2">
    <source>
        <dbReference type="Proteomes" id="UP000015100"/>
    </source>
</evidence>
<dbReference type="EMBL" id="AQGS01000750">
    <property type="protein sequence ID" value="EPS37141.1"/>
    <property type="molecule type" value="Genomic_DNA"/>
</dbReference>
<dbReference type="HOGENOM" id="CLU_139293_0_0_1"/>
<dbReference type="Proteomes" id="UP000015100">
    <property type="component" value="Unassembled WGS sequence"/>
</dbReference>
<dbReference type="OrthoDB" id="4392610at2759"/>
<sequence>MASPLPPPSRLPLIHAYRRLLRAGLRAVQSSLPARLALRSKLRHAFRADSPSRFDTANSPASRLPSVFPHRFSQTRIDNTIRFLNTAAARLGLEHTIVKNLCMVELRRATTKLPRSTTIMRAAEWKSLNILFDEYDDTIRMLNETMQLELR</sequence>
<name>S8A7M2_DACHA</name>
<dbReference type="AlphaFoldDB" id="S8A7M2"/>
<evidence type="ECO:0000313" key="1">
    <source>
        <dbReference type="EMBL" id="EPS37141.1"/>
    </source>
</evidence>
<organism evidence="1 2">
    <name type="scientific">Dactylellina haptotyla (strain CBS 200.50)</name>
    <name type="common">Nematode-trapping fungus</name>
    <name type="synonym">Monacrosporium haptotylum</name>
    <dbReference type="NCBI Taxonomy" id="1284197"/>
    <lineage>
        <taxon>Eukaryota</taxon>
        <taxon>Fungi</taxon>
        <taxon>Dikarya</taxon>
        <taxon>Ascomycota</taxon>
        <taxon>Pezizomycotina</taxon>
        <taxon>Orbiliomycetes</taxon>
        <taxon>Orbiliales</taxon>
        <taxon>Orbiliaceae</taxon>
        <taxon>Dactylellina</taxon>
    </lineage>
</organism>
<accession>S8A7M2</accession>
<dbReference type="STRING" id="1284197.S8A7M2"/>
<reference evidence="2" key="2">
    <citation type="submission" date="2013-04" db="EMBL/GenBank/DDBJ databases">
        <title>Genomic mechanisms accounting for the adaptation to parasitism in nematode-trapping fungi.</title>
        <authorList>
            <person name="Ahren D.G."/>
        </authorList>
    </citation>
    <scope>NUCLEOTIDE SEQUENCE [LARGE SCALE GENOMIC DNA]</scope>
    <source>
        <strain evidence="2">CBS 200.50</strain>
    </source>
</reference>
<comment type="caution">
    <text evidence="1">The sequence shown here is derived from an EMBL/GenBank/DDBJ whole genome shotgun (WGS) entry which is preliminary data.</text>
</comment>